<dbReference type="AlphaFoldDB" id="A0A2T2XZ16"/>
<evidence type="ECO:0000256" key="5">
    <source>
        <dbReference type="ARBA" id="ARBA00023141"/>
    </source>
</evidence>
<evidence type="ECO:0000256" key="1">
    <source>
        <dbReference type="ARBA" id="ARBA00004871"/>
    </source>
</evidence>
<dbReference type="GO" id="GO:0009073">
    <property type="term" value="P:aromatic amino acid family biosynthetic process"/>
    <property type="evidence" value="ECO:0007669"/>
    <property type="project" value="UniProtKB-KW"/>
</dbReference>
<dbReference type="PANTHER" id="PTHR21089">
    <property type="entry name" value="SHIKIMATE DEHYDROGENASE"/>
    <property type="match status" value="1"/>
</dbReference>
<keyword evidence="5" id="KW-0057">Aromatic amino acid biosynthesis</keyword>
<feature type="domain" description="Shikimate dehydrogenase substrate binding N-terminal" evidence="6">
    <location>
        <begin position="14"/>
        <end position="95"/>
    </location>
</feature>
<dbReference type="GO" id="GO:0050661">
    <property type="term" value="F:NADP binding"/>
    <property type="evidence" value="ECO:0007669"/>
    <property type="project" value="TreeGrafter"/>
</dbReference>
<dbReference type="InterPro" id="IPR013708">
    <property type="entry name" value="Shikimate_DH-bd_N"/>
</dbReference>
<keyword evidence="3" id="KW-0521">NADP</keyword>
<keyword evidence="8" id="KW-1185">Reference proteome</keyword>
<keyword evidence="4" id="KW-0560">Oxidoreductase</keyword>
<evidence type="ECO:0000313" key="7">
    <source>
        <dbReference type="EMBL" id="PSR45487.1"/>
    </source>
</evidence>
<dbReference type="CDD" id="cd01065">
    <property type="entry name" value="NAD_bind_Shikimate_DH"/>
    <property type="match status" value="1"/>
</dbReference>
<reference evidence="7 8" key="1">
    <citation type="submission" date="2018-03" db="EMBL/GenBank/DDBJ databases">
        <title>First report of an OXA-48+CTX-M-M-producing Kluyvera ascorbata clone recovered from patients admitted in a University Hospital in Madrid, Spain.</title>
        <authorList>
            <person name="Hernandez-Garcia M."/>
            <person name="Leon-Sampedro R."/>
            <person name="Perez-Viso B."/>
            <person name="Morosini M.I."/>
            <person name="Lopez-Fresnena N."/>
            <person name="Coque T.M."/>
            <person name="Bonten M."/>
            <person name="Malhotra-Kumar S."/>
            <person name="Ruiz-Garbajosa P."/>
            <person name="Canton R."/>
        </authorList>
    </citation>
    <scope>NUCLEOTIDE SEQUENCE [LARGE SCALE GENOMIC DNA]</scope>
    <source>
        <strain evidence="7 8">KA2</strain>
    </source>
</reference>
<accession>A0A2T2XZ16</accession>
<dbReference type="Proteomes" id="UP000240892">
    <property type="component" value="Unassembled WGS sequence"/>
</dbReference>
<dbReference type="GO" id="GO:0008652">
    <property type="term" value="P:amino acid biosynthetic process"/>
    <property type="evidence" value="ECO:0007669"/>
    <property type="project" value="UniProtKB-KW"/>
</dbReference>
<dbReference type="GO" id="GO:0009423">
    <property type="term" value="P:chorismate biosynthetic process"/>
    <property type="evidence" value="ECO:0007669"/>
    <property type="project" value="TreeGrafter"/>
</dbReference>
<evidence type="ECO:0000313" key="8">
    <source>
        <dbReference type="Proteomes" id="UP000240892"/>
    </source>
</evidence>
<dbReference type="Gene3D" id="3.40.50.720">
    <property type="entry name" value="NAD(P)-binding Rossmann-like Domain"/>
    <property type="match status" value="1"/>
</dbReference>
<dbReference type="InterPro" id="IPR046346">
    <property type="entry name" value="Aminoacid_DH-like_N_sf"/>
</dbReference>
<dbReference type="RefSeq" id="WP_106928895.1">
    <property type="nucleotide sequence ID" value="NZ_CABMMU010000015.1"/>
</dbReference>
<proteinExistence type="predicted"/>
<dbReference type="EMBL" id="PYHO01000015">
    <property type="protein sequence ID" value="PSR45487.1"/>
    <property type="molecule type" value="Genomic_DNA"/>
</dbReference>
<name>A0A2T2XZ16_9ENTR</name>
<keyword evidence="2" id="KW-0028">Amino-acid biosynthesis</keyword>
<comment type="caution">
    <text evidence="7">The sequence shown here is derived from an EMBL/GenBank/DDBJ whole genome shotgun (WGS) entry which is preliminary data.</text>
</comment>
<dbReference type="GO" id="GO:0019632">
    <property type="term" value="P:shikimate metabolic process"/>
    <property type="evidence" value="ECO:0007669"/>
    <property type="project" value="TreeGrafter"/>
</dbReference>
<organism evidence="7 8">
    <name type="scientific">Kluyvera genomosp. 2</name>
    <dbReference type="NCBI Taxonomy" id="2774054"/>
    <lineage>
        <taxon>Bacteria</taxon>
        <taxon>Pseudomonadati</taxon>
        <taxon>Pseudomonadota</taxon>
        <taxon>Gammaproteobacteria</taxon>
        <taxon>Enterobacterales</taxon>
        <taxon>Enterobacteriaceae</taxon>
        <taxon>Kluyvera</taxon>
    </lineage>
</organism>
<dbReference type="GO" id="GO:0004764">
    <property type="term" value="F:shikimate 3-dehydrogenase (NADP+) activity"/>
    <property type="evidence" value="ECO:0007669"/>
    <property type="project" value="InterPro"/>
</dbReference>
<dbReference type="Pfam" id="PF08501">
    <property type="entry name" value="Shikimate_dh_N"/>
    <property type="match status" value="1"/>
</dbReference>
<evidence type="ECO:0000256" key="4">
    <source>
        <dbReference type="ARBA" id="ARBA00023002"/>
    </source>
</evidence>
<dbReference type="GO" id="GO:0005829">
    <property type="term" value="C:cytosol"/>
    <property type="evidence" value="ECO:0007669"/>
    <property type="project" value="TreeGrafter"/>
</dbReference>
<sequence>MHISGRTRLIAHLGYPTESFKAPMIYNPWFENQSVDVKVVPMGIKPEDYASLIPALFSLTNIAGALVTMPHKVATCGLVDRMSPTAQIAGACNAIRREADGSLTGDMFDGDGFVRGIQRKGFGTVGARAMVVGSGGVGSAIAASLAAAGVSALTLYDARESTAHALADRLQGHYPQLELTVMDNDPAGHGLVVNASPLGMLPADPLPMDVQRIEPGTFVGEVVMKQTFTPFLQAAMARGCPVQPGTDMLFEMIPAYLDFFHLPVATPDRLRMLAEIHD</sequence>
<evidence type="ECO:0000256" key="3">
    <source>
        <dbReference type="ARBA" id="ARBA00022857"/>
    </source>
</evidence>
<dbReference type="PANTHER" id="PTHR21089:SF1">
    <property type="entry name" value="BIFUNCTIONAL 3-DEHYDROQUINATE DEHYDRATASE_SHIKIMATE DEHYDROGENASE, CHLOROPLASTIC"/>
    <property type="match status" value="1"/>
</dbReference>
<dbReference type="SUPFAM" id="SSF53223">
    <property type="entry name" value="Aminoacid dehydrogenase-like, N-terminal domain"/>
    <property type="match status" value="1"/>
</dbReference>
<gene>
    <name evidence="7" type="ORF">C8256_17330</name>
</gene>
<dbReference type="SUPFAM" id="SSF51735">
    <property type="entry name" value="NAD(P)-binding Rossmann-fold domains"/>
    <property type="match status" value="1"/>
</dbReference>
<dbReference type="STRING" id="1006000.GKAS_04064"/>
<evidence type="ECO:0000259" key="6">
    <source>
        <dbReference type="Pfam" id="PF08501"/>
    </source>
</evidence>
<dbReference type="InterPro" id="IPR022893">
    <property type="entry name" value="Shikimate_DH_fam"/>
</dbReference>
<comment type="pathway">
    <text evidence="1">Metabolic intermediate biosynthesis; chorismate biosynthesis; chorismate from D-erythrose 4-phosphate and phosphoenolpyruvate: step 4/7.</text>
</comment>
<protein>
    <submittedName>
        <fullName evidence="7">Shikimate dehydrogenase</fullName>
    </submittedName>
</protein>
<evidence type="ECO:0000256" key="2">
    <source>
        <dbReference type="ARBA" id="ARBA00022605"/>
    </source>
</evidence>
<dbReference type="Gene3D" id="3.40.50.10860">
    <property type="entry name" value="Leucine Dehydrogenase, chain A, domain 1"/>
    <property type="match status" value="1"/>
</dbReference>
<dbReference type="InterPro" id="IPR036291">
    <property type="entry name" value="NAD(P)-bd_dom_sf"/>
</dbReference>